<evidence type="ECO:0000256" key="3">
    <source>
        <dbReference type="ARBA" id="ARBA00022741"/>
    </source>
</evidence>
<evidence type="ECO:0000256" key="5">
    <source>
        <dbReference type="ARBA" id="ARBA00022840"/>
    </source>
</evidence>
<dbReference type="GO" id="GO:0005524">
    <property type="term" value="F:ATP binding"/>
    <property type="evidence" value="ECO:0007669"/>
    <property type="project" value="UniProtKB-KW"/>
</dbReference>
<keyword evidence="6" id="KW-1133">Transmembrane helix</keyword>
<reference evidence="8 9" key="1">
    <citation type="journal article" date="2017" name="Nat. Commun.">
        <title>Genome assembly with in vitro proximity ligation data and whole-genome triplication in lettuce.</title>
        <authorList>
            <person name="Reyes-Chin-Wo S."/>
            <person name="Wang Z."/>
            <person name="Yang X."/>
            <person name="Kozik A."/>
            <person name="Arikit S."/>
            <person name="Song C."/>
            <person name="Xia L."/>
            <person name="Froenicke L."/>
            <person name="Lavelle D.O."/>
            <person name="Truco M.J."/>
            <person name="Xia R."/>
            <person name="Zhu S."/>
            <person name="Xu C."/>
            <person name="Xu H."/>
            <person name="Xu X."/>
            <person name="Cox K."/>
            <person name="Korf I."/>
            <person name="Meyers B.C."/>
            <person name="Michelmore R.W."/>
        </authorList>
    </citation>
    <scope>NUCLEOTIDE SEQUENCE [LARGE SCALE GENOMIC DNA]</scope>
    <source>
        <strain evidence="9">cv. Salinas</strain>
        <tissue evidence="8">Seedlings</tissue>
    </source>
</reference>
<evidence type="ECO:0000313" key="8">
    <source>
        <dbReference type="EMBL" id="KAJ0215873.1"/>
    </source>
</evidence>
<evidence type="ECO:0000259" key="7">
    <source>
        <dbReference type="PROSITE" id="PS50011"/>
    </source>
</evidence>
<proteinExistence type="predicted"/>
<keyword evidence="1" id="KW-0723">Serine/threonine-protein kinase</keyword>
<sequence length="268" mass="30260">MIHTSSNPTTLFFAIFDFRVSNTLTRLHLAGSIKKTLFSRFFLSPSLIHFPSSLSLFPTRTSPLHPLSSSFSSSEFHLAAVVGNPRSSLVAITKFVYLLHQFIVALFSFSDLLVVAVIGLPSPSSACHRHCHHCFKTLSTLNENEAMSDENIREAMDIDGFPDAVNGHRWMSAHEQLQHWQMNRRKLKVFSTVGTPDYIAPEVLLKKGYGIECDWWSLGAIMYEMLVGYPPFYSDDPISTCRKEQLAAFDSKLKLKNTCHPLPIQHTQ</sequence>
<evidence type="ECO:0000256" key="2">
    <source>
        <dbReference type="ARBA" id="ARBA00022679"/>
    </source>
</evidence>
<evidence type="ECO:0000256" key="4">
    <source>
        <dbReference type="ARBA" id="ARBA00022777"/>
    </source>
</evidence>
<feature type="domain" description="Protein kinase" evidence="7">
    <location>
        <begin position="1"/>
        <end position="268"/>
    </location>
</feature>
<keyword evidence="6" id="KW-0472">Membrane</keyword>
<dbReference type="InterPro" id="IPR011009">
    <property type="entry name" value="Kinase-like_dom_sf"/>
</dbReference>
<dbReference type="InterPro" id="IPR000719">
    <property type="entry name" value="Prot_kinase_dom"/>
</dbReference>
<keyword evidence="2" id="KW-0808">Transferase</keyword>
<dbReference type="Gene3D" id="1.10.510.10">
    <property type="entry name" value="Transferase(Phosphotransferase) domain 1"/>
    <property type="match status" value="1"/>
</dbReference>
<evidence type="ECO:0000256" key="6">
    <source>
        <dbReference type="SAM" id="Phobius"/>
    </source>
</evidence>
<dbReference type="PANTHER" id="PTHR24353">
    <property type="entry name" value="CYCLIC NUCLEOTIDE-DEPENDENT PROTEIN KINASE"/>
    <property type="match status" value="1"/>
</dbReference>
<organism evidence="8 9">
    <name type="scientific">Lactuca sativa</name>
    <name type="common">Garden lettuce</name>
    <dbReference type="NCBI Taxonomy" id="4236"/>
    <lineage>
        <taxon>Eukaryota</taxon>
        <taxon>Viridiplantae</taxon>
        <taxon>Streptophyta</taxon>
        <taxon>Embryophyta</taxon>
        <taxon>Tracheophyta</taxon>
        <taxon>Spermatophyta</taxon>
        <taxon>Magnoliopsida</taxon>
        <taxon>eudicotyledons</taxon>
        <taxon>Gunneridae</taxon>
        <taxon>Pentapetalae</taxon>
        <taxon>asterids</taxon>
        <taxon>campanulids</taxon>
        <taxon>Asterales</taxon>
        <taxon>Asteraceae</taxon>
        <taxon>Cichorioideae</taxon>
        <taxon>Cichorieae</taxon>
        <taxon>Lactucinae</taxon>
        <taxon>Lactuca</taxon>
    </lineage>
</organism>
<dbReference type="PANTHER" id="PTHR24353:SF37">
    <property type="entry name" value="CAMP-DEPENDENT PROTEIN KINASE CATALYTIC SUBUNIT PRKX"/>
    <property type="match status" value="1"/>
</dbReference>
<dbReference type="EMBL" id="NBSK02000003">
    <property type="protein sequence ID" value="KAJ0215873.1"/>
    <property type="molecule type" value="Genomic_DNA"/>
</dbReference>
<keyword evidence="9" id="KW-1185">Reference proteome</keyword>
<accession>A0A9R1W4P5</accession>
<dbReference type="SMART" id="SM00220">
    <property type="entry name" value="S_TKc"/>
    <property type="match status" value="1"/>
</dbReference>
<dbReference type="Proteomes" id="UP000235145">
    <property type="component" value="Unassembled WGS sequence"/>
</dbReference>
<keyword evidence="6" id="KW-0812">Transmembrane</keyword>
<dbReference type="GO" id="GO:0004674">
    <property type="term" value="F:protein serine/threonine kinase activity"/>
    <property type="evidence" value="ECO:0007669"/>
    <property type="project" value="UniProtKB-KW"/>
</dbReference>
<dbReference type="PROSITE" id="PS50011">
    <property type="entry name" value="PROTEIN_KINASE_DOM"/>
    <property type="match status" value="1"/>
</dbReference>
<keyword evidence="4" id="KW-0418">Kinase</keyword>
<name>A0A9R1W4P5_LACSA</name>
<dbReference type="AlphaFoldDB" id="A0A9R1W4P5"/>
<evidence type="ECO:0000256" key="1">
    <source>
        <dbReference type="ARBA" id="ARBA00022527"/>
    </source>
</evidence>
<comment type="caution">
    <text evidence="8">The sequence shown here is derived from an EMBL/GenBank/DDBJ whole genome shotgun (WGS) entry which is preliminary data.</text>
</comment>
<evidence type="ECO:0000313" key="9">
    <source>
        <dbReference type="Proteomes" id="UP000235145"/>
    </source>
</evidence>
<feature type="transmembrane region" description="Helical" evidence="6">
    <location>
        <begin position="95"/>
        <end position="120"/>
    </location>
</feature>
<protein>
    <recommendedName>
        <fullName evidence="7">Protein kinase domain-containing protein</fullName>
    </recommendedName>
</protein>
<dbReference type="SUPFAM" id="SSF56112">
    <property type="entry name" value="Protein kinase-like (PK-like)"/>
    <property type="match status" value="1"/>
</dbReference>
<keyword evidence="5" id="KW-0067">ATP-binding</keyword>
<keyword evidence="3" id="KW-0547">Nucleotide-binding</keyword>
<gene>
    <name evidence="8" type="ORF">LSAT_V11C300127200</name>
</gene>
<dbReference type="Pfam" id="PF00069">
    <property type="entry name" value="Pkinase"/>
    <property type="match status" value="1"/>
</dbReference>